<reference evidence="2" key="1">
    <citation type="journal article" date="2019" name="Int. J. Syst. Evol. Microbiol.">
        <title>The Global Catalogue of Microorganisms (GCM) 10K type strain sequencing project: providing services to taxonomists for standard genome sequencing and annotation.</title>
        <authorList>
            <consortium name="The Broad Institute Genomics Platform"/>
            <consortium name="The Broad Institute Genome Sequencing Center for Infectious Disease"/>
            <person name="Wu L."/>
            <person name="Ma J."/>
        </authorList>
    </citation>
    <scope>NUCLEOTIDE SEQUENCE [LARGE SCALE GENOMIC DNA]</scope>
    <source>
        <strain evidence="2">NBRC 111980</strain>
    </source>
</reference>
<evidence type="ECO:0000313" key="2">
    <source>
        <dbReference type="Proteomes" id="UP001156670"/>
    </source>
</evidence>
<protein>
    <submittedName>
        <fullName evidence="1">Uncharacterized protein</fullName>
    </submittedName>
</protein>
<dbReference type="EMBL" id="BSOB01000017">
    <property type="protein sequence ID" value="GLQ93026.1"/>
    <property type="molecule type" value="Genomic_DNA"/>
</dbReference>
<evidence type="ECO:0000313" key="1">
    <source>
        <dbReference type="EMBL" id="GLQ93026.1"/>
    </source>
</evidence>
<keyword evidence="2" id="KW-1185">Reference proteome</keyword>
<gene>
    <name evidence="1" type="ORF">GCM10007901_19770</name>
</gene>
<sequence length="59" mass="6627">MGIVLTLTQPVNAMTPLNDINFMAFLIIPYPHIKIRLLHGHHGLLEIRPKTKKDAPVMG</sequence>
<dbReference type="Proteomes" id="UP001156670">
    <property type="component" value="Unassembled WGS sequence"/>
</dbReference>
<comment type="caution">
    <text evidence="1">The sequence shown here is derived from an EMBL/GenBank/DDBJ whole genome shotgun (WGS) entry which is preliminary data.</text>
</comment>
<organism evidence="1 2">
    <name type="scientific">Dyella acidisoli</name>
    <dbReference type="NCBI Taxonomy" id="1867834"/>
    <lineage>
        <taxon>Bacteria</taxon>
        <taxon>Pseudomonadati</taxon>
        <taxon>Pseudomonadota</taxon>
        <taxon>Gammaproteobacteria</taxon>
        <taxon>Lysobacterales</taxon>
        <taxon>Rhodanobacteraceae</taxon>
        <taxon>Dyella</taxon>
    </lineage>
</organism>
<accession>A0ABQ5XMU0</accession>
<name>A0ABQ5XMU0_9GAMM</name>
<proteinExistence type="predicted"/>